<evidence type="ECO:0000256" key="1">
    <source>
        <dbReference type="ARBA" id="ARBA00022692"/>
    </source>
</evidence>
<evidence type="ECO:0000313" key="7">
    <source>
        <dbReference type="Proteomes" id="UP000006552"/>
    </source>
</evidence>
<feature type="transmembrane region" description="Helical" evidence="4">
    <location>
        <begin position="102"/>
        <end position="125"/>
    </location>
</feature>
<dbReference type="PANTHER" id="PTHR23534">
    <property type="entry name" value="MFS PERMEASE"/>
    <property type="match status" value="1"/>
</dbReference>
<gene>
    <name evidence="6" type="ORF">ebA5710</name>
</gene>
<protein>
    <submittedName>
        <fullName evidence="6">MFS permease family protein</fullName>
    </submittedName>
</protein>
<dbReference type="EMBL" id="CR555306">
    <property type="protein sequence ID" value="CAI09366.1"/>
    <property type="molecule type" value="Genomic_DNA"/>
</dbReference>
<feature type="transmembrane region" description="Helical" evidence="4">
    <location>
        <begin position="247"/>
        <end position="268"/>
    </location>
</feature>
<evidence type="ECO:0000256" key="2">
    <source>
        <dbReference type="ARBA" id="ARBA00022989"/>
    </source>
</evidence>
<proteinExistence type="predicted"/>
<dbReference type="Gene3D" id="1.20.1250.20">
    <property type="entry name" value="MFS general substrate transporter like domains"/>
    <property type="match status" value="1"/>
</dbReference>
<feature type="transmembrane region" description="Helical" evidence="4">
    <location>
        <begin position="275"/>
        <end position="295"/>
    </location>
</feature>
<feature type="domain" description="Major facilitator superfamily (MFS) profile" evidence="5">
    <location>
        <begin position="214"/>
        <end position="399"/>
    </location>
</feature>
<keyword evidence="1 4" id="KW-0812">Transmembrane</keyword>
<dbReference type="eggNOG" id="COG2814">
    <property type="taxonomic scope" value="Bacteria"/>
</dbReference>
<evidence type="ECO:0000313" key="6">
    <source>
        <dbReference type="EMBL" id="CAI09366.1"/>
    </source>
</evidence>
<keyword evidence="2 4" id="KW-1133">Transmembrane helix</keyword>
<reference evidence="6 7" key="1">
    <citation type="journal article" date="2005" name="Arch. Microbiol.">
        <title>The genome sequence of an anaerobic aromatic-degrading denitrifying bacterium, strain EbN1.</title>
        <authorList>
            <person name="Rabus R."/>
            <person name="Kube M."/>
            <person name="Heider J."/>
            <person name="Beck A."/>
            <person name="Heitmann K."/>
            <person name="Widdel F."/>
            <person name="Reinhardt R."/>
        </authorList>
    </citation>
    <scope>NUCLEOTIDE SEQUENCE [LARGE SCALE GENOMIC DNA]</scope>
    <source>
        <strain evidence="6 7">EbN1</strain>
    </source>
</reference>
<dbReference type="KEGG" id="eba:ebA5710"/>
<feature type="transmembrane region" description="Helical" evidence="4">
    <location>
        <begin position="44"/>
        <end position="66"/>
    </location>
</feature>
<dbReference type="InterPro" id="IPR020846">
    <property type="entry name" value="MFS_dom"/>
</dbReference>
<feature type="transmembrane region" description="Helical" evidence="4">
    <location>
        <begin position="301"/>
        <end position="319"/>
    </location>
</feature>
<dbReference type="Pfam" id="PF07690">
    <property type="entry name" value="MFS_1"/>
    <property type="match status" value="2"/>
</dbReference>
<feature type="transmembrane region" description="Helical" evidence="4">
    <location>
        <begin position="213"/>
        <end position="235"/>
    </location>
</feature>
<dbReference type="Proteomes" id="UP000006552">
    <property type="component" value="Chromosome"/>
</dbReference>
<evidence type="ECO:0000256" key="3">
    <source>
        <dbReference type="ARBA" id="ARBA00023136"/>
    </source>
</evidence>
<accession>Q5NZZ8</accession>
<name>Q5NZZ8_AROAE</name>
<dbReference type="InterPro" id="IPR011701">
    <property type="entry name" value="MFS"/>
</dbReference>
<dbReference type="GO" id="GO:0022857">
    <property type="term" value="F:transmembrane transporter activity"/>
    <property type="evidence" value="ECO:0007669"/>
    <property type="project" value="InterPro"/>
</dbReference>
<feature type="transmembrane region" description="Helical" evidence="4">
    <location>
        <begin position="340"/>
        <end position="361"/>
    </location>
</feature>
<keyword evidence="7" id="KW-1185">Reference proteome</keyword>
<dbReference type="InterPro" id="IPR036259">
    <property type="entry name" value="MFS_trans_sf"/>
</dbReference>
<feature type="transmembrane region" description="Helical" evidence="4">
    <location>
        <begin position="78"/>
        <end position="96"/>
    </location>
</feature>
<dbReference type="STRING" id="76114.ebA5710"/>
<dbReference type="PROSITE" id="PS50850">
    <property type="entry name" value="MFS"/>
    <property type="match status" value="2"/>
</dbReference>
<evidence type="ECO:0000259" key="5">
    <source>
        <dbReference type="PROSITE" id="PS50850"/>
    </source>
</evidence>
<feature type="transmembrane region" description="Helical" evidence="4">
    <location>
        <begin position="12"/>
        <end position="32"/>
    </location>
</feature>
<dbReference type="AlphaFoldDB" id="Q5NZZ8"/>
<organism evidence="6 7">
    <name type="scientific">Aromatoleum aromaticum (strain DSM 19018 / LMG 30748 / EbN1)</name>
    <name type="common">Azoarcus sp. (strain EbN1)</name>
    <dbReference type="NCBI Taxonomy" id="76114"/>
    <lineage>
        <taxon>Bacteria</taxon>
        <taxon>Pseudomonadati</taxon>
        <taxon>Pseudomonadota</taxon>
        <taxon>Betaproteobacteria</taxon>
        <taxon>Rhodocyclales</taxon>
        <taxon>Rhodocyclaceae</taxon>
        <taxon>Aromatoleum</taxon>
    </lineage>
</organism>
<sequence length="399" mass="41721">MPHRRTTMKKNLWLLAIAQGLFLTNNVILIAINGLVGLRLAPASWMATLPVMAYVVGGALSTGLVARSQQRWGRRVSFLLGLAVAFVTALLCAFALSVGSFWLLVAGTLIAGYYSANGQLYRFAAGELAPPSFREKAVSLVLAGGLIGAVLGPNLANHTRDTLAAPFLGSYLALAVVALIAMAVMAAVRFPAEPVRSSSAGSGRTLGEIVREPVFIVATLGAALGYGVMNLLMAATPLAMDVCGMPFSDAALVLEWHVIGMFAPGFFTGHLIKRFGVLNVMGTGVLLNGACIAIALSGQDLHHFVIGLFLLGAGWNFLFTGSTTLAMTAYRPEEKDKAQAAINLAVFATMALTSFASGALVTTQGWTLLNLGSVVPVALMGVALAWLAVRQCTAVEAAR</sequence>
<feature type="domain" description="Major facilitator superfamily (MFS) profile" evidence="5">
    <location>
        <begin position="1"/>
        <end position="193"/>
    </location>
</feature>
<evidence type="ECO:0000256" key="4">
    <source>
        <dbReference type="SAM" id="Phobius"/>
    </source>
</evidence>
<dbReference type="PANTHER" id="PTHR23534:SF1">
    <property type="entry name" value="MAJOR FACILITATOR SUPERFAMILY PROTEIN"/>
    <property type="match status" value="1"/>
</dbReference>
<feature type="transmembrane region" description="Helical" evidence="4">
    <location>
        <begin position="168"/>
        <end position="192"/>
    </location>
</feature>
<dbReference type="HOGENOM" id="CLU_047644_2_0_4"/>
<feature type="transmembrane region" description="Helical" evidence="4">
    <location>
        <begin position="367"/>
        <end position="389"/>
    </location>
</feature>
<keyword evidence="3 4" id="KW-0472">Membrane</keyword>
<dbReference type="SUPFAM" id="SSF103473">
    <property type="entry name" value="MFS general substrate transporter"/>
    <property type="match status" value="1"/>
</dbReference>
<feature type="transmembrane region" description="Helical" evidence="4">
    <location>
        <begin position="137"/>
        <end position="156"/>
    </location>
</feature>